<feature type="compositionally biased region" description="Polar residues" evidence="1">
    <location>
        <begin position="1067"/>
        <end position="1077"/>
    </location>
</feature>
<dbReference type="Gramene" id="Kaladp0008s0085.1.v1.1">
    <property type="protein sequence ID" value="Kaladp0008s0085.1.v1.1"/>
    <property type="gene ID" value="Kaladp0008s0085.v1.1"/>
</dbReference>
<evidence type="ECO:0000256" key="1">
    <source>
        <dbReference type="SAM" id="MobiDB-lite"/>
    </source>
</evidence>
<name>A0A7N0RBH4_KALFE</name>
<dbReference type="EnsemblPlants" id="Kaladp0008s0085.3.v1.1">
    <property type="protein sequence ID" value="Kaladp0008s0085.3.v1.1"/>
    <property type="gene ID" value="Kaladp0008s0085.v1.1"/>
</dbReference>
<dbReference type="Gramene" id="Kaladp0008s0085.2.v1.1">
    <property type="protein sequence ID" value="Kaladp0008s0085.2.v1.1"/>
    <property type="gene ID" value="Kaladp0008s0085.v1.1"/>
</dbReference>
<keyword evidence="3" id="KW-1185">Reference proteome</keyword>
<feature type="region of interest" description="Disordered" evidence="1">
    <location>
        <begin position="1"/>
        <end position="116"/>
    </location>
</feature>
<feature type="compositionally biased region" description="Basic and acidic residues" evidence="1">
    <location>
        <begin position="386"/>
        <end position="441"/>
    </location>
</feature>
<feature type="region of interest" description="Disordered" evidence="1">
    <location>
        <begin position="1115"/>
        <end position="1174"/>
    </location>
</feature>
<evidence type="ECO:0000313" key="2">
    <source>
        <dbReference type="EnsemblPlants" id="Kaladp0008s0085.3.v1.1"/>
    </source>
</evidence>
<feature type="compositionally biased region" description="Basic and acidic residues" evidence="1">
    <location>
        <begin position="551"/>
        <end position="565"/>
    </location>
</feature>
<reference evidence="2" key="1">
    <citation type="submission" date="2021-01" db="UniProtKB">
        <authorList>
            <consortium name="EnsemblPlants"/>
        </authorList>
    </citation>
    <scope>IDENTIFICATION</scope>
</reference>
<proteinExistence type="predicted"/>
<feature type="compositionally biased region" description="Basic and acidic residues" evidence="1">
    <location>
        <begin position="1057"/>
        <end position="1066"/>
    </location>
</feature>
<dbReference type="OMA" id="METAREH"/>
<feature type="compositionally biased region" description="Basic and acidic residues" evidence="1">
    <location>
        <begin position="261"/>
        <end position="338"/>
    </location>
</feature>
<feature type="compositionally biased region" description="Polar residues" evidence="1">
    <location>
        <begin position="1165"/>
        <end position="1174"/>
    </location>
</feature>
<organism evidence="2 3">
    <name type="scientific">Kalanchoe fedtschenkoi</name>
    <name type="common">Lavender scallops</name>
    <name type="synonym">South American air plant</name>
    <dbReference type="NCBI Taxonomy" id="63787"/>
    <lineage>
        <taxon>Eukaryota</taxon>
        <taxon>Viridiplantae</taxon>
        <taxon>Streptophyta</taxon>
        <taxon>Embryophyta</taxon>
        <taxon>Tracheophyta</taxon>
        <taxon>Spermatophyta</taxon>
        <taxon>Magnoliopsida</taxon>
        <taxon>eudicotyledons</taxon>
        <taxon>Gunneridae</taxon>
        <taxon>Pentapetalae</taxon>
        <taxon>Saxifragales</taxon>
        <taxon>Crassulaceae</taxon>
        <taxon>Kalanchoe</taxon>
    </lineage>
</organism>
<feature type="compositionally biased region" description="Basic residues" evidence="1">
    <location>
        <begin position="1"/>
        <end position="11"/>
    </location>
</feature>
<feature type="region of interest" description="Disordered" evidence="1">
    <location>
        <begin position="1048"/>
        <end position="1079"/>
    </location>
</feature>
<dbReference type="PANTHER" id="PTHR34837">
    <property type="entry name" value="OS05G0595500 PROTEIN"/>
    <property type="match status" value="1"/>
</dbReference>
<feature type="region of interest" description="Disordered" evidence="1">
    <location>
        <begin position="780"/>
        <end position="842"/>
    </location>
</feature>
<feature type="compositionally biased region" description="Basic and acidic residues" evidence="1">
    <location>
        <begin position="346"/>
        <end position="371"/>
    </location>
</feature>
<feature type="compositionally biased region" description="Basic and acidic residues" evidence="1">
    <location>
        <begin position="453"/>
        <end position="478"/>
    </location>
</feature>
<dbReference type="Proteomes" id="UP000594263">
    <property type="component" value="Unplaced"/>
</dbReference>
<feature type="compositionally biased region" description="Basic and acidic residues" evidence="1">
    <location>
        <begin position="12"/>
        <end position="45"/>
    </location>
</feature>
<dbReference type="Gramene" id="Kaladp0008s0085.3.v1.1">
    <property type="protein sequence ID" value="Kaladp0008s0085.3.v1.1"/>
    <property type="gene ID" value="Kaladp0008s0085.v1.1"/>
</dbReference>
<dbReference type="AlphaFoldDB" id="A0A7N0RBH4"/>
<feature type="region of interest" description="Disordered" evidence="1">
    <location>
        <begin position="240"/>
        <end position="655"/>
    </location>
</feature>
<feature type="region of interest" description="Disordered" evidence="1">
    <location>
        <begin position="975"/>
        <end position="1034"/>
    </location>
</feature>
<dbReference type="PANTHER" id="PTHR34837:SF1">
    <property type="entry name" value="LOW PROTEIN: ZINC FINGER CCCH DOMAIN PROTEIN"/>
    <property type="match status" value="1"/>
</dbReference>
<dbReference type="EnsemblPlants" id="Kaladp0008s0085.2.v1.1">
    <property type="protein sequence ID" value="Kaladp0008s0085.2.v1.1"/>
    <property type="gene ID" value="Kaladp0008s0085.v1.1"/>
</dbReference>
<feature type="compositionally biased region" description="Polar residues" evidence="1">
    <location>
        <begin position="976"/>
        <end position="988"/>
    </location>
</feature>
<dbReference type="EnsemblPlants" id="Kaladp0008s0085.1.v1.1">
    <property type="protein sequence ID" value="Kaladp0008s0085.1.v1.1"/>
    <property type="gene ID" value="Kaladp0008s0085.v1.1"/>
</dbReference>
<accession>A0A7N0RBH4</accession>
<feature type="compositionally biased region" description="Basic and acidic residues" evidence="1">
    <location>
        <begin position="1144"/>
        <end position="1153"/>
    </location>
</feature>
<sequence length="1207" mass="135298">MPRSSRHKSKRSVKDAREYSDTEEDVSKGKHRDEKEEGGSSRGYKEFGSGSGEKRKLASRTVVVKESSSHGNGYSSEEYAGAKRRKDKFDGVGSDRWNGSGEMLDLGSETREESFQLDEKALKSKGLIDLKSKVSSGRHDVEKKEETVGSFIGKEENRMVKVESKRRSDKDRSEKDKLDRDFDRKDYYKDAWDKERGSDRDNKFVDSKRDLDYQAAYGGEQKVNKGVESKDWALEDDFRRHESEKERERRRRKRTDEYDDMDRYQERDRDTSDINVKSRREREKDARDRDERDKDISCRDKHLEYYDRDHKGRDGEKREGTDRERTHKIDEYRNDSNYRDYTGNKNDSKYPRDEADALDSRLKKSRTDNSNHDSSVMYDDQSSRYNDYKETGRSMDKEDYSEIRAQSGKEHLELEKRSSGAREDTVSERERSRSFHPEEQSKHKRSPSSTAHSTRDLYRHSKQSETKYREHLLEERSRNNLNYGKEGNGSGASDRAHSSRSIVKSVQKGDSGFVADLSSERNRNTDRRASPMQFAEKSLSPLSSERRHHNRIGDRRSLDYDDAGHRNIGYKDSNYQFHDGKRSQDARIEASPMDDASQVDGDNLPVPSLYARSARMPGSSRSLLPPPSPLKHGIDNSYVVGSSEEDGRNKLNNRPKRLIDSSMGRIQGNAWRGAPNWPSPMANGFLPFPHGPPAVGFHPMMPQFPPQMFGVRPSMDHNGVPYHITDVDRFPGYGRPFGWPNPGDESCPSPMQSWDSNNMVLGEGYMQGRLDWDQNRSLVASASREPSVDRLKGSNSGTMESPSNCRRNTGELADDFSSQSNRGSKSELGQSHHQVDKAGSSNLFGSKVSSDMSASIKEVSDTMSIAKFSADIKKNVDRDDYVQRSCVYLSKIDISAYLANSGLFDKCVSLLRTKQNAVTGAVMSKFHLEEESDVVGGSSTTNTCISDVPVFSGVDDSLMEKAISLYRQHRDDVVANSLSSPSKGNQALPSREIQGSGPGTDGRVSLASSQSGEASGLKPARDGHLSEFPGLSNNEEKTAKSVICSQLVAPSPTSHGNLDKDVEKSSEVQINPISTSEEVSEGLFSVEIPAGKKRTVEIAGIDAAEGMKTVEKTSTEAVEETTFQSPNNAPASNAECTNEASAPAKDDYGRKEVDDEQAADISATGDPTLSRTSSVPFEVCEDIMMTELNEFGSVNLSRIHQSPESTH</sequence>
<feature type="compositionally biased region" description="Polar residues" evidence="1">
    <location>
        <begin position="816"/>
        <end position="832"/>
    </location>
</feature>
<evidence type="ECO:0000313" key="3">
    <source>
        <dbReference type="Proteomes" id="UP000594263"/>
    </source>
</evidence>
<feature type="region of interest" description="Disordered" evidence="1">
    <location>
        <begin position="133"/>
        <end position="177"/>
    </location>
</feature>
<feature type="compositionally biased region" description="Basic and acidic residues" evidence="1">
    <location>
        <begin position="578"/>
        <end position="588"/>
    </location>
</feature>
<feature type="compositionally biased region" description="Polar residues" evidence="1">
    <location>
        <begin position="793"/>
        <end position="807"/>
    </location>
</feature>
<feature type="compositionally biased region" description="Basic and acidic residues" evidence="1">
    <location>
        <begin position="518"/>
        <end position="529"/>
    </location>
</feature>
<feature type="compositionally biased region" description="Polar residues" evidence="1">
    <location>
        <begin position="1121"/>
        <end position="1140"/>
    </location>
</feature>
<protein>
    <submittedName>
        <fullName evidence="2">Uncharacterized protein</fullName>
    </submittedName>
</protein>